<dbReference type="SUPFAM" id="SSF52833">
    <property type="entry name" value="Thioredoxin-like"/>
    <property type="match status" value="1"/>
</dbReference>
<keyword evidence="3" id="KW-1185">Reference proteome</keyword>
<organism evidence="2 3">
    <name type="scientific">Octadecabacter arcticus 238</name>
    <dbReference type="NCBI Taxonomy" id="391616"/>
    <lineage>
        <taxon>Bacteria</taxon>
        <taxon>Pseudomonadati</taxon>
        <taxon>Pseudomonadota</taxon>
        <taxon>Alphaproteobacteria</taxon>
        <taxon>Rhodobacterales</taxon>
        <taxon>Roseobacteraceae</taxon>
        <taxon>Octadecabacter</taxon>
    </lineage>
</organism>
<feature type="domain" description="GST N-terminal" evidence="1">
    <location>
        <begin position="5"/>
        <end position="86"/>
    </location>
</feature>
<dbReference type="PANTHER" id="PTHR43968:SF6">
    <property type="entry name" value="GLUTATHIONE S-TRANSFERASE OMEGA"/>
    <property type="match status" value="1"/>
</dbReference>
<proteinExistence type="predicted"/>
<dbReference type="Gene3D" id="1.20.1050.10">
    <property type="match status" value="1"/>
</dbReference>
<evidence type="ECO:0000259" key="1">
    <source>
        <dbReference type="PROSITE" id="PS50404"/>
    </source>
</evidence>
<keyword evidence="2" id="KW-0808">Transferase</keyword>
<dbReference type="InterPro" id="IPR004045">
    <property type="entry name" value="Glutathione_S-Trfase_N"/>
</dbReference>
<dbReference type="eggNOG" id="COG0625">
    <property type="taxonomic scope" value="Bacteria"/>
</dbReference>
<dbReference type="SUPFAM" id="SSF47616">
    <property type="entry name" value="GST C-terminal domain-like"/>
    <property type="match status" value="1"/>
</dbReference>
<dbReference type="EMBL" id="CP003744">
    <property type="protein sequence ID" value="AGI74828.1"/>
    <property type="molecule type" value="Genomic_DNA"/>
</dbReference>
<dbReference type="AlphaFoldDB" id="M9RSW9"/>
<name>M9RSW9_9RHOB</name>
<dbReference type="Pfam" id="PF13410">
    <property type="entry name" value="GST_C_2"/>
    <property type="match status" value="1"/>
</dbReference>
<evidence type="ECO:0000313" key="2">
    <source>
        <dbReference type="EMBL" id="AGI74828.1"/>
    </source>
</evidence>
<geneLocation type="plasmid" evidence="2 3">
    <name>pOA238_160</name>
</geneLocation>
<dbReference type="Gene3D" id="3.40.30.10">
    <property type="entry name" value="Glutaredoxin"/>
    <property type="match status" value="1"/>
</dbReference>
<evidence type="ECO:0000313" key="3">
    <source>
        <dbReference type="Proteomes" id="UP000004688"/>
    </source>
</evidence>
<dbReference type="OrthoDB" id="9795329at2"/>
<dbReference type="KEGG" id="oar:OA238_160p0120"/>
<dbReference type="InterPro" id="IPR036282">
    <property type="entry name" value="Glutathione-S-Trfase_C_sf"/>
</dbReference>
<dbReference type="InterPro" id="IPR050983">
    <property type="entry name" value="GST_Omega/HSP26"/>
</dbReference>
<dbReference type="HOGENOM" id="CLU_011226_12_1_5"/>
<protein>
    <submittedName>
        <fullName evidence="2">Glutathione S-transferase-like protein</fullName>
    </submittedName>
</protein>
<dbReference type="PANTHER" id="PTHR43968">
    <property type="match status" value="1"/>
</dbReference>
<dbReference type="GO" id="GO:0016740">
    <property type="term" value="F:transferase activity"/>
    <property type="evidence" value="ECO:0007669"/>
    <property type="project" value="UniProtKB-KW"/>
</dbReference>
<dbReference type="InterPro" id="IPR036249">
    <property type="entry name" value="Thioredoxin-like_sf"/>
</dbReference>
<dbReference type="Pfam" id="PF13417">
    <property type="entry name" value="GST_N_3"/>
    <property type="match status" value="1"/>
</dbReference>
<dbReference type="Proteomes" id="UP000004688">
    <property type="component" value="Plasmid pOA238_160"/>
</dbReference>
<accession>M9RSW9</accession>
<keyword evidence="2" id="KW-0614">Plasmid</keyword>
<dbReference type="PROSITE" id="PS50404">
    <property type="entry name" value="GST_NTER"/>
    <property type="match status" value="1"/>
</dbReference>
<sequence length="202" mass="21947">MILGPMMKLYMSANSPYARKVRVLLAEMGKAQDVEEISVNPRDATTGFWEVNAVAKIPTLELDDGRAIGESDLISHYLLTTTRSADIFRCKGIERLSALALANGVLDTGMAARVEKTRPGAEDTDAFVAKNLNALSRAFDALEVCATRDSDTPDLADIALVCAVDWISLRHPEVTVTENRPSLAKRVAQLSQRPSFKSTVPG</sequence>
<dbReference type="GO" id="GO:0005737">
    <property type="term" value="C:cytoplasm"/>
    <property type="evidence" value="ECO:0007669"/>
    <property type="project" value="TreeGrafter"/>
</dbReference>
<reference evidence="2 3" key="1">
    <citation type="journal article" date="2013" name="PLoS ONE">
        <title>Poles Apart: Arctic and Antarctic Octadecabacter strains Share High Genome Plasticity and a New Type of Xanthorhodopsin.</title>
        <authorList>
            <person name="Vollmers J."/>
            <person name="Voget S."/>
            <person name="Dietrich S."/>
            <person name="Gollnow K."/>
            <person name="Smits M."/>
            <person name="Meyer K."/>
            <person name="Brinkhoff T."/>
            <person name="Simon M."/>
            <person name="Daniel R."/>
        </authorList>
    </citation>
    <scope>NUCLEOTIDE SEQUENCE [LARGE SCALE GENOMIC DNA]</scope>
    <source>
        <strain evidence="2 3">238</strain>
        <plasmid evidence="3">Plasmid pOA238_160</plasmid>
    </source>
</reference>
<gene>
    <name evidence="2" type="ORF">OA238_160p0120</name>
</gene>